<comment type="caution">
    <text evidence="9">The sequence shown here is derived from an EMBL/GenBank/DDBJ whole genome shotgun (WGS) entry which is preliminary data.</text>
</comment>
<gene>
    <name evidence="9" type="ORF">CLV42_11788</name>
</gene>
<dbReference type="GO" id="GO:0005886">
    <property type="term" value="C:plasma membrane"/>
    <property type="evidence" value="ECO:0007669"/>
    <property type="project" value="UniProtKB-SubCell"/>
</dbReference>
<dbReference type="InterPro" id="IPR050250">
    <property type="entry name" value="Macrolide_Exporter_MacB"/>
</dbReference>
<name>A0A2P8FPR5_9BACT</name>
<feature type="domain" description="ABC3 transporter permease C-terminal" evidence="7">
    <location>
        <begin position="290"/>
        <end position="406"/>
    </location>
</feature>
<feature type="domain" description="MacB-like periplasmic core" evidence="8">
    <location>
        <begin position="20"/>
        <end position="242"/>
    </location>
</feature>
<proteinExistence type="predicted"/>
<evidence type="ECO:0000259" key="8">
    <source>
        <dbReference type="Pfam" id="PF12704"/>
    </source>
</evidence>
<evidence type="ECO:0000259" key="7">
    <source>
        <dbReference type="Pfam" id="PF02687"/>
    </source>
</evidence>
<evidence type="ECO:0000256" key="1">
    <source>
        <dbReference type="ARBA" id="ARBA00004651"/>
    </source>
</evidence>
<dbReference type="OrthoDB" id="5933722at2"/>
<keyword evidence="3 6" id="KW-0812">Transmembrane</keyword>
<feature type="transmembrane region" description="Helical" evidence="6">
    <location>
        <begin position="721"/>
        <end position="740"/>
    </location>
</feature>
<feature type="transmembrane region" description="Helical" evidence="6">
    <location>
        <begin position="422"/>
        <end position="446"/>
    </location>
</feature>
<evidence type="ECO:0000256" key="6">
    <source>
        <dbReference type="SAM" id="Phobius"/>
    </source>
</evidence>
<dbReference type="EMBL" id="PYGK01000017">
    <property type="protein sequence ID" value="PSL23731.1"/>
    <property type="molecule type" value="Genomic_DNA"/>
</dbReference>
<dbReference type="InterPro" id="IPR025857">
    <property type="entry name" value="MacB_PCD"/>
</dbReference>
<dbReference type="AlphaFoldDB" id="A0A2P8FPR5"/>
<dbReference type="PANTHER" id="PTHR30572">
    <property type="entry name" value="MEMBRANE COMPONENT OF TRANSPORTER-RELATED"/>
    <property type="match status" value="1"/>
</dbReference>
<evidence type="ECO:0000256" key="2">
    <source>
        <dbReference type="ARBA" id="ARBA00022475"/>
    </source>
</evidence>
<organism evidence="9 10">
    <name type="scientific">Chitinophaga ginsengisoli</name>
    <dbReference type="NCBI Taxonomy" id="363837"/>
    <lineage>
        <taxon>Bacteria</taxon>
        <taxon>Pseudomonadati</taxon>
        <taxon>Bacteroidota</taxon>
        <taxon>Chitinophagia</taxon>
        <taxon>Chitinophagales</taxon>
        <taxon>Chitinophagaceae</taxon>
        <taxon>Chitinophaga</taxon>
    </lineage>
</organism>
<feature type="transmembrane region" description="Helical" evidence="6">
    <location>
        <begin position="339"/>
        <end position="358"/>
    </location>
</feature>
<evidence type="ECO:0000313" key="10">
    <source>
        <dbReference type="Proteomes" id="UP000240978"/>
    </source>
</evidence>
<keyword evidence="10" id="KW-1185">Reference proteome</keyword>
<feature type="transmembrane region" description="Helical" evidence="6">
    <location>
        <begin position="287"/>
        <end position="306"/>
    </location>
</feature>
<feature type="domain" description="ABC3 transporter permease C-terminal" evidence="7">
    <location>
        <begin position="673"/>
        <end position="785"/>
    </location>
</feature>
<dbReference type="Pfam" id="PF12704">
    <property type="entry name" value="MacB_PCD"/>
    <property type="match status" value="2"/>
</dbReference>
<feature type="domain" description="MacB-like periplasmic core" evidence="8">
    <location>
        <begin position="433"/>
        <end position="632"/>
    </location>
</feature>
<evidence type="ECO:0000256" key="4">
    <source>
        <dbReference type="ARBA" id="ARBA00022989"/>
    </source>
</evidence>
<dbReference type="GO" id="GO:0022857">
    <property type="term" value="F:transmembrane transporter activity"/>
    <property type="evidence" value="ECO:0007669"/>
    <property type="project" value="TreeGrafter"/>
</dbReference>
<dbReference type="Pfam" id="PF02687">
    <property type="entry name" value="FtsX"/>
    <property type="match status" value="2"/>
</dbReference>
<dbReference type="RefSeq" id="WP_106605326.1">
    <property type="nucleotide sequence ID" value="NZ_PYGK01000017.1"/>
</dbReference>
<accession>A0A2P8FPR5</accession>
<keyword evidence="4 6" id="KW-1133">Transmembrane helix</keyword>
<reference evidence="9 10" key="1">
    <citation type="submission" date="2018-03" db="EMBL/GenBank/DDBJ databases">
        <title>Genomic Encyclopedia of Archaeal and Bacterial Type Strains, Phase II (KMG-II): from individual species to whole genera.</title>
        <authorList>
            <person name="Goeker M."/>
        </authorList>
    </citation>
    <scope>NUCLEOTIDE SEQUENCE [LARGE SCALE GENOMIC DNA]</scope>
    <source>
        <strain evidence="9 10">DSM 18107</strain>
    </source>
</reference>
<evidence type="ECO:0000256" key="3">
    <source>
        <dbReference type="ARBA" id="ARBA00022692"/>
    </source>
</evidence>
<evidence type="ECO:0000313" key="9">
    <source>
        <dbReference type="EMBL" id="PSL23731.1"/>
    </source>
</evidence>
<comment type="subcellular location">
    <subcellularLocation>
        <location evidence="1">Cell membrane</location>
        <topology evidence="1">Multi-pass membrane protein</topology>
    </subcellularLocation>
</comment>
<feature type="transmembrane region" description="Helical" evidence="6">
    <location>
        <begin position="755"/>
        <end position="775"/>
    </location>
</feature>
<feature type="transmembrane region" description="Helical" evidence="6">
    <location>
        <begin position="378"/>
        <end position="401"/>
    </location>
</feature>
<feature type="transmembrane region" description="Helical" evidence="6">
    <location>
        <begin position="672"/>
        <end position="694"/>
    </location>
</feature>
<dbReference type="InterPro" id="IPR003838">
    <property type="entry name" value="ABC3_permease_C"/>
</dbReference>
<dbReference type="PANTHER" id="PTHR30572:SF18">
    <property type="entry name" value="ABC-TYPE MACROLIDE FAMILY EXPORT SYSTEM PERMEASE COMPONENT 2"/>
    <property type="match status" value="1"/>
</dbReference>
<sequence>MLKSYIKIAWRNLLRNKIFSAINISGLALGMACSLLIILWLQDERGVDGFHANGDYLYQVYESQFYDGKVGSGYTTQGLLAEELKKVIPEVQYASGLEYTAPPGTFNTFEAGEQAGKMDGYYAGTDFLSMFSYPLLHGNPQTALNGPTDIAISRKMATFFFGTPEKAIGKSIRFENKEDLQVTAIFEDVPANASRHFDFLRTWKAFVAENDWVGNWNNTSPATFVQLRKDADRNKVAAKMKDFIYRYKTKIEGERIELGIQPYPETYLYSIFKNGAPDGGRIEYVKLFTLVSIFILLIACINFMNLTTAQSAKRAKEVGLRKVIGAGRSSLIGQFMGEAMLLTACAFIIAVLLAILLLPAFNTLTGKQLSLPVSQPLFWLSLIGLLLVTGVVAGSYPALFLSSLNPVRVLKGGLKIGGGSTWLRKGLVVFQFALSIILMISMVVIYRQMNYIQTKNLGYDREDLVYIPIEGNLMGHYAHFKEEASRLPGILSVSKMRNSPTIIEHHTGDVAWEGKDPNDITSFADGVVGYDFVKTMKLQLKAGRDFSREFGADSVAYLLNETAVKKIGYKDPIGQMVTWRGNRGPVIGVLKDFHFNSIHQTIDPLIIRLDENWSWGTILIRTKAGKTKEAIASLEKLYTALNPGFPFTYQFSDLEYTKLYKSEKVVSVLSNYFALLAIFISCLGLFGLATFTAAQRTKEIGVRKVLGASVPNITAMLSGDFLKLILIAMVLGFPAAWLFMDQWLQGFAYKIDIEWWMFMLTGVVIACIALLTVSYQSLKAALMNPVKSLKIE</sequence>
<protein>
    <submittedName>
        <fullName evidence="9">FtsX-like permease family protein</fullName>
    </submittedName>
</protein>
<dbReference type="PROSITE" id="PS51257">
    <property type="entry name" value="PROKAR_LIPOPROTEIN"/>
    <property type="match status" value="1"/>
</dbReference>
<dbReference type="Proteomes" id="UP000240978">
    <property type="component" value="Unassembled WGS sequence"/>
</dbReference>
<keyword evidence="5 6" id="KW-0472">Membrane</keyword>
<feature type="transmembrane region" description="Helical" evidence="6">
    <location>
        <begin position="21"/>
        <end position="41"/>
    </location>
</feature>
<evidence type="ECO:0000256" key="5">
    <source>
        <dbReference type="ARBA" id="ARBA00023136"/>
    </source>
</evidence>
<keyword evidence="2" id="KW-1003">Cell membrane</keyword>